<evidence type="ECO:0000313" key="2">
    <source>
        <dbReference type="Proteomes" id="UP000339690"/>
    </source>
</evidence>
<dbReference type="KEGG" id="grc:GI584_18800"/>
<accession>A0A5Q2TMP5</accession>
<protein>
    <submittedName>
        <fullName evidence="1">Uncharacterized protein</fullName>
    </submittedName>
</protein>
<gene>
    <name evidence="1" type="ORF">GI584_18800</name>
</gene>
<dbReference type="Proteomes" id="UP000339690">
    <property type="component" value="Chromosome"/>
</dbReference>
<dbReference type="RefSeq" id="WP_153792186.1">
    <property type="nucleotide sequence ID" value="NZ_CP045915.1"/>
</dbReference>
<keyword evidence="2" id="KW-1185">Reference proteome</keyword>
<dbReference type="AlphaFoldDB" id="A0A5Q2TMP5"/>
<evidence type="ECO:0000313" key="1">
    <source>
        <dbReference type="EMBL" id="QGH35975.1"/>
    </source>
</evidence>
<proteinExistence type="predicted"/>
<organism evidence="1 2">
    <name type="scientific">Gracilibacillus salitolerans</name>
    <dbReference type="NCBI Taxonomy" id="2663022"/>
    <lineage>
        <taxon>Bacteria</taxon>
        <taxon>Bacillati</taxon>
        <taxon>Bacillota</taxon>
        <taxon>Bacilli</taxon>
        <taxon>Bacillales</taxon>
        <taxon>Bacillaceae</taxon>
        <taxon>Gracilibacillus</taxon>
    </lineage>
</organism>
<dbReference type="EMBL" id="CP045915">
    <property type="protein sequence ID" value="QGH35975.1"/>
    <property type="molecule type" value="Genomic_DNA"/>
</dbReference>
<sequence>MNTVRKIELTTENQIEDIVESAVYSFEQEFYKNTYQKLSPTSIFRMDALMESWVDMENEETGDENEDKNKITFR</sequence>
<name>A0A5Q2TMP5_9BACI</name>
<reference evidence="1 2" key="1">
    <citation type="submission" date="2019-11" db="EMBL/GenBank/DDBJ databases">
        <title>Gracilibacillus salitolerans sp. nov., a moderate halophile isolated from a saline soil in northwest China.</title>
        <authorList>
            <person name="Gan L."/>
        </authorList>
    </citation>
    <scope>NUCLEOTIDE SEQUENCE [LARGE SCALE GENOMIC DNA]</scope>
    <source>
        <strain evidence="1 2">SCU50</strain>
    </source>
</reference>